<dbReference type="AlphaFoldDB" id="A0A915CQA7"/>
<proteinExistence type="predicted"/>
<dbReference type="PANTHER" id="PTHR13076:SF9">
    <property type="entry name" value="COILED-COIL AND C2 DOMAIN-CONTAINING PROTEIN 1-LIKE"/>
    <property type="match status" value="1"/>
</dbReference>
<feature type="domain" description="DM14" evidence="2">
    <location>
        <begin position="448"/>
        <end position="506"/>
    </location>
</feature>
<feature type="region of interest" description="Disordered" evidence="1">
    <location>
        <begin position="99"/>
        <end position="128"/>
    </location>
</feature>
<sequence length="721" mass="79044">MDFSSAEDAVYGQLDDDTELLEELYRLESESAKSQHVGDKRKAQDQNLPFNIPSNLLKIEYDDHNDDLLSNDDTDDEGLLAELAGIVDDGEIDAVLQSTTISDLAPPPVPKRKSPPGAPPAIPERRSVQSVVPLTDSLAAPVEKVLPTVPDDKSQVDTQLLTSLKDCKAYYQNELKKAVDAQNSSTQRRIERTLTKIAALQLKVQKGGTVNAGDIPPYQPINLDDQVTSAAAVAPIKHVAPADPVIDVEKPVVDEQQVEPKLSVPDVSSDISKQAESILFRRRDQYMANVKAAAGCSDKEAATTYMETVHQFNAALAALREGAQLTLEDIAEIPPSPPPYRAAKFQEMAVQNKNAGEDAKCRMNTRMMTKIKEAIKDHKKGVLLDLAALPTPIAEPANDTNEEEGVKPKPRRAPLISQESLDVINSIPTDPTAAKDKLVLKTEQQDQLKLILSRQLQLKKAAMEANKKGDIPSAKDYLRQAKSLDQMVEAAKSGLPVKLQDIPQAPADKQRVGSVSQKVGETGRSATLEKELLKQVQICQQSIAQFQSLGDAKTTLIYEALLTSTQSDLHTLQTSIMGATSTPKFKLVEVTLPVLELNPDIPDANLDLKITKIEKMKLPDGWTPPDCRTAIVKGTDCPEFTDIFRLNINRKSRQLLRVLKRTPLKLEVFQKENGASIVRTVELLEGRRKTGGTINVEVKIHKPIGEGHGTGAIKKKWVKLV</sequence>
<dbReference type="Pfam" id="PF21528">
    <property type="entry name" value="CC2D1A-B_DM14"/>
    <property type="match status" value="3"/>
</dbReference>
<reference evidence="4" key="1">
    <citation type="submission" date="2022-11" db="UniProtKB">
        <authorList>
            <consortium name="WormBaseParasite"/>
        </authorList>
    </citation>
    <scope>IDENTIFICATION</scope>
</reference>
<dbReference type="InterPro" id="IPR039725">
    <property type="entry name" value="CC2D1A/B"/>
</dbReference>
<name>A0A915CQA7_9BILA</name>
<accession>A0A915CQA7</accession>
<keyword evidence="3" id="KW-1185">Reference proteome</keyword>
<protein>
    <submittedName>
        <fullName evidence="4">DM14 domain-containing protein</fullName>
    </submittedName>
</protein>
<evidence type="ECO:0000313" key="3">
    <source>
        <dbReference type="Proteomes" id="UP000887574"/>
    </source>
</evidence>
<dbReference type="GO" id="GO:0001227">
    <property type="term" value="F:DNA-binding transcription repressor activity, RNA polymerase II-specific"/>
    <property type="evidence" value="ECO:0007669"/>
    <property type="project" value="InterPro"/>
</dbReference>
<dbReference type="SMART" id="SM00685">
    <property type="entry name" value="DM14"/>
    <property type="match status" value="2"/>
</dbReference>
<evidence type="ECO:0000313" key="4">
    <source>
        <dbReference type="WBParaSite" id="jg11062"/>
    </source>
</evidence>
<evidence type="ECO:0000256" key="1">
    <source>
        <dbReference type="SAM" id="MobiDB-lite"/>
    </source>
</evidence>
<evidence type="ECO:0000259" key="2">
    <source>
        <dbReference type="SMART" id="SM00685"/>
    </source>
</evidence>
<dbReference type="PANTHER" id="PTHR13076">
    <property type="entry name" value="COILED-COIL AND C2 DOMAIN-CONTAINING PROTEIN 1-LIKE"/>
    <property type="match status" value="1"/>
</dbReference>
<dbReference type="InterPro" id="IPR006608">
    <property type="entry name" value="CC2D1A/B_DM14"/>
</dbReference>
<dbReference type="Proteomes" id="UP000887574">
    <property type="component" value="Unplaced"/>
</dbReference>
<feature type="region of interest" description="Disordered" evidence="1">
    <location>
        <begin position="30"/>
        <end position="49"/>
    </location>
</feature>
<feature type="domain" description="DM14" evidence="2">
    <location>
        <begin position="341"/>
        <end position="393"/>
    </location>
</feature>
<dbReference type="WBParaSite" id="jg11062">
    <property type="protein sequence ID" value="jg11062"/>
    <property type="gene ID" value="jg11062"/>
</dbReference>
<feature type="compositionally biased region" description="Basic and acidic residues" evidence="1">
    <location>
        <begin position="30"/>
        <end position="44"/>
    </location>
</feature>
<organism evidence="3 4">
    <name type="scientific">Ditylenchus dipsaci</name>
    <dbReference type="NCBI Taxonomy" id="166011"/>
    <lineage>
        <taxon>Eukaryota</taxon>
        <taxon>Metazoa</taxon>
        <taxon>Ecdysozoa</taxon>
        <taxon>Nematoda</taxon>
        <taxon>Chromadorea</taxon>
        <taxon>Rhabditida</taxon>
        <taxon>Tylenchina</taxon>
        <taxon>Tylenchomorpha</taxon>
        <taxon>Sphaerularioidea</taxon>
        <taxon>Anguinidae</taxon>
        <taxon>Anguininae</taxon>
        <taxon>Ditylenchus</taxon>
    </lineage>
</organism>